<dbReference type="EMBL" id="CAJNOR010002205">
    <property type="protein sequence ID" value="CAF1262625.1"/>
    <property type="molecule type" value="Genomic_DNA"/>
</dbReference>
<accession>A0A815AWX5</accession>
<gene>
    <name evidence="1" type="ORF">XAT740_LOCUS26862</name>
</gene>
<proteinExistence type="predicted"/>
<name>A0A815AWX5_ADIRI</name>
<keyword evidence="2" id="KW-1185">Reference proteome</keyword>
<evidence type="ECO:0000313" key="1">
    <source>
        <dbReference type="EMBL" id="CAF1262625.1"/>
    </source>
</evidence>
<dbReference type="AlphaFoldDB" id="A0A815AWX5"/>
<evidence type="ECO:0000313" key="2">
    <source>
        <dbReference type="Proteomes" id="UP000663828"/>
    </source>
</evidence>
<comment type="caution">
    <text evidence="1">The sequence shown here is derived from an EMBL/GenBank/DDBJ whole genome shotgun (WGS) entry which is preliminary data.</text>
</comment>
<dbReference type="Proteomes" id="UP000663828">
    <property type="component" value="Unassembled WGS sequence"/>
</dbReference>
<protein>
    <submittedName>
        <fullName evidence="1">Uncharacterized protein</fullName>
    </submittedName>
</protein>
<sequence>MYSSLYDSPIVTNTIVQRFQCTCQCPYGSTPSFAYTSENSSQACIRACIASPLNPCIPWNTYACLGTDCAYANWYIHSRRILAAHRPCACQCPLGSSRTSAFAIEDSSQNCATVCNSTLEISAMEVYNINYVDTKRNETSITAGGVTFGADEDNEVVDPKDVTVLASYRRAINRHMYTDEARFEQVQIRVRHHLLRTLGCKVADIEKILQWSWIPRDNCGFRLAGQPLKVPIPPNGKAYSMVHGISFYDNGSFFLNLTEADEGSALFNSEDVELIMKHGITGASFSLDPPLGSDLPHPFQKATWAPYDTLNGTDFLATMLHADLWLKSMGFLVEASAKSPFRTRSIRDGVYASLSQDLYQRLFKHDRLEQDKLFSSTRMWIESGTLSYNVIEQDGNVAYIFGPPNMRVKYENLIQRVRNHTTGLTDTVTGRNSSWHEHFAATATENYIELGHSFPELLRLAELAKLTAVALVFQHRYRELRKMVLPPSTETVAQILITSNLRGEVFNGRWPLATVARVEELLDKALIEQGINLAYKHRVRNLDESRTLIRQQLTEVENNQIKEIAQALQKAFNISANKISRSAISSYLGGVDSIAEKALLREIVSVYISDCSVIFTLFSFEGIAERIQTSQYGAIRLYETMSRSGYSVGNVASVLPEFAQISLGKGPITDFDNAQVSSCYYVPTQISLAYQGNGTFLQKRGGIKLQPRLQYQYDPIPGFQHYRPLRPMVFRDPISPSPTTTENILFNRVSMGKGAKIQYGAEYLGSTPLSDYNGWNRLLQQQRASANDKKIISSLSSNEGKLEAVQSYDSEVVSAGAMQKTIKDKGFGELPEQVWRFKQKHPQLYEDTFKAQGWEVKKNSGVYSMTYNQQTGNELKTLLRQNFQEKIKSAPSKPLEALVNAISGKEYQELQVVDFVDRLHKEVLPKQPVGYKSYTIGDYLQSNFGRAVALDHHINRPGYIAADFGKALKNLFTKYPDLSKNPDDWGENREKYETELIEYYGVNRRMTDAVDRFKKIKKYY</sequence>
<reference evidence="1" key="1">
    <citation type="submission" date="2021-02" db="EMBL/GenBank/DDBJ databases">
        <authorList>
            <person name="Nowell W R."/>
        </authorList>
    </citation>
    <scope>NUCLEOTIDE SEQUENCE</scope>
</reference>
<organism evidence="1 2">
    <name type="scientific">Adineta ricciae</name>
    <name type="common">Rotifer</name>
    <dbReference type="NCBI Taxonomy" id="249248"/>
    <lineage>
        <taxon>Eukaryota</taxon>
        <taxon>Metazoa</taxon>
        <taxon>Spiralia</taxon>
        <taxon>Gnathifera</taxon>
        <taxon>Rotifera</taxon>
        <taxon>Eurotatoria</taxon>
        <taxon>Bdelloidea</taxon>
        <taxon>Adinetida</taxon>
        <taxon>Adinetidae</taxon>
        <taxon>Adineta</taxon>
    </lineage>
</organism>